<feature type="compositionally biased region" description="Low complexity" evidence="1">
    <location>
        <begin position="1"/>
        <end position="24"/>
    </location>
</feature>
<evidence type="ECO:0000313" key="2">
    <source>
        <dbReference type="EMBL" id="KTF05473.1"/>
    </source>
</evidence>
<sequence length="41" mass="4248">MRASRPASGRPGRCPRGARPASRSGAHPAGRGWPAPRAGNR</sequence>
<dbReference type="EMBL" id="AYSL01001765">
    <property type="protein sequence ID" value="KTF05473.1"/>
    <property type="molecule type" value="Genomic_DNA"/>
</dbReference>
<feature type="region of interest" description="Disordered" evidence="1">
    <location>
        <begin position="1"/>
        <end position="41"/>
    </location>
</feature>
<reference evidence="2" key="1">
    <citation type="submission" date="2013-11" db="EMBL/GenBank/DDBJ databases">
        <title>Microbial diversity, functional groups and degradation webs in Northern and Southern Mediterranean and Red Sea marine crude oil polluted sites.</title>
        <authorList>
            <person name="Daffonchio D."/>
            <person name="Mapelli F."/>
            <person name="Ferrer M."/>
            <person name="Richter M."/>
            <person name="Cherif A."/>
            <person name="Malkawi H.I."/>
            <person name="Yakimov M.M."/>
            <person name="Abdel-Fattah Y.R."/>
            <person name="Blaghen M."/>
            <person name="Golyshin P.N."/>
            <person name="Kalogerakis N."/>
            <person name="Boon N."/>
            <person name="Magagnini M."/>
            <person name="Fava F."/>
        </authorList>
    </citation>
    <scope>NUCLEOTIDE SEQUENCE</scope>
</reference>
<name>A0A1B6NQ40_9ZZZZ</name>
<evidence type="ECO:0000256" key="1">
    <source>
        <dbReference type="SAM" id="MobiDB-lite"/>
    </source>
</evidence>
<proteinExistence type="predicted"/>
<gene>
    <name evidence="2" type="ORF">MGSAQ_003031</name>
</gene>
<protein>
    <submittedName>
        <fullName evidence="2">Uncharacterized protein</fullName>
    </submittedName>
</protein>
<organism evidence="2">
    <name type="scientific">marine sediment metagenome</name>
    <dbReference type="NCBI Taxonomy" id="412755"/>
    <lineage>
        <taxon>unclassified sequences</taxon>
        <taxon>metagenomes</taxon>
        <taxon>ecological metagenomes</taxon>
    </lineage>
</organism>
<accession>A0A1B6NQ40</accession>
<dbReference type="AlphaFoldDB" id="A0A1B6NQ40"/>
<comment type="caution">
    <text evidence="2">The sequence shown here is derived from an EMBL/GenBank/DDBJ whole genome shotgun (WGS) entry which is preliminary data.</text>
</comment>